<comment type="caution">
    <text evidence="9">The sequence shown here is derived from an EMBL/GenBank/DDBJ whole genome shotgun (WGS) entry which is preliminary data.</text>
</comment>
<keyword evidence="2 7" id="KW-0813">Transport</keyword>
<evidence type="ECO:0000256" key="6">
    <source>
        <dbReference type="ARBA" id="ARBA00023136"/>
    </source>
</evidence>
<feature type="transmembrane region" description="Helical" evidence="7">
    <location>
        <begin position="115"/>
        <end position="135"/>
    </location>
</feature>
<reference evidence="9 10" key="1">
    <citation type="submission" date="2019-10" db="EMBL/GenBank/DDBJ databases">
        <title>New genus of Silvanigrellaceae.</title>
        <authorList>
            <person name="Pitt A."/>
            <person name="Hahn M.W."/>
        </authorList>
    </citation>
    <scope>NUCLEOTIDE SEQUENCE [LARGE SCALE GENOMIC DNA]</scope>
    <source>
        <strain evidence="9 10">33A1-SZDP</strain>
    </source>
</reference>
<gene>
    <name evidence="9" type="ORF">GCL57_04755</name>
</gene>
<dbReference type="AlphaFoldDB" id="A0A833N799"/>
<feature type="transmembrane region" description="Helical" evidence="7">
    <location>
        <begin position="28"/>
        <end position="49"/>
    </location>
</feature>
<keyword evidence="5 7" id="KW-1133">Transmembrane helix</keyword>
<proteinExistence type="inferred from homology"/>
<evidence type="ECO:0000313" key="10">
    <source>
        <dbReference type="Proteomes" id="UP000442694"/>
    </source>
</evidence>
<feature type="transmembrane region" description="Helical" evidence="7">
    <location>
        <begin position="244"/>
        <end position="270"/>
    </location>
</feature>
<feature type="transmembrane region" description="Helical" evidence="7">
    <location>
        <begin position="141"/>
        <end position="163"/>
    </location>
</feature>
<evidence type="ECO:0000256" key="4">
    <source>
        <dbReference type="ARBA" id="ARBA00022692"/>
    </source>
</evidence>
<feature type="transmembrane region" description="Helical" evidence="7">
    <location>
        <begin position="193"/>
        <end position="211"/>
    </location>
</feature>
<dbReference type="CDD" id="cd06261">
    <property type="entry name" value="TM_PBP2"/>
    <property type="match status" value="1"/>
</dbReference>
<dbReference type="GO" id="GO:0055085">
    <property type="term" value="P:transmembrane transport"/>
    <property type="evidence" value="ECO:0007669"/>
    <property type="project" value="InterPro"/>
</dbReference>
<dbReference type="SUPFAM" id="SSF161098">
    <property type="entry name" value="MetI-like"/>
    <property type="match status" value="1"/>
</dbReference>
<protein>
    <submittedName>
        <fullName evidence="9">ABC transporter permease subunit</fullName>
    </submittedName>
</protein>
<evidence type="ECO:0000259" key="8">
    <source>
        <dbReference type="PROSITE" id="PS50928"/>
    </source>
</evidence>
<dbReference type="PANTHER" id="PTHR30151">
    <property type="entry name" value="ALKANE SULFONATE ABC TRANSPORTER-RELATED, MEMBRANE SUBUNIT"/>
    <property type="match status" value="1"/>
</dbReference>
<comment type="similarity">
    <text evidence="7">Belongs to the binding-protein-dependent transport system permease family.</text>
</comment>
<dbReference type="Pfam" id="PF00528">
    <property type="entry name" value="BPD_transp_1"/>
    <property type="match status" value="1"/>
</dbReference>
<feature type="transmembrane region" description="Helical" evidence="7">
    <location>
        <begin position="85"/>
        <end position="103"/>
    </location>
</feature>
<dbReference type="Gene3D" id="1.10.3720.10">
    <property type="entry name" value="MetI-like"/>
    <property type="match status" value="1"/>
</dbReference>
<dbReference type="InterPro" id="IPR035906">
    <property type="entry name" value="MetI-like_sf"/>
</dbReference>
<keyword evidence="6 7" id="KW-0472">Membrane</keyword>
<evidence type="ECO:0000256" key="5">
    <source>
        <dbReference type="ARBA" id="ARBA00022989"/>
    </source>
</evidence>
<feature type="transmembrane region" description="Helical" evidence="7">
    <location>
        <begin position="217"/>
        <end position="237"/>
    </location>
</feature>
<evidence type="ECO:0000313" key="9">
    <source>
        <dbReference type="EMBL" id="KAB8031960.1"/>
    </source>
</evidence>
<dbReference type="Proteomes" id="UP000442694">
    <property type="component" value="Unassembled WGS sequence"/>
</dbReference>
<evidence type="ECO:0000256" key="7">
    <source>
        <dbReference type="RuleBase" id="RU363032"/>
    </source>
</evidence>
<name>A0A833N799_9BACT</name>
<dbReference type="PROSITE" id="PS50928">
    <property type="entry name" value="ABC_TM1"/>
    <property type="match status" value="1"/>
</dbReference>
<comment type="subcellular location">
    <subcellularLocation>
        <location evidence="1 7">Cell membrane</location>
        <topology evidence="1 7">Multi-pass membrane protein</topology>
    </subcellularLocation>
</comment>
<dbReference type="PANTHER" id="PTHR30151:SF41">
    <property type="entry name" value="ABC TRANSPORTER PERMEASE PROTEIN"/>
    <property type="match status" value="1"/>
</dbReference>
<keyword evidence="3" id="KW-1003">Cell membrane</keyword>
<keyword evidence="4 7" id="KW-0812">Transmembrane</keyword>
<dbReference type="EMBL" id="WFLN01000005">
    <property type="protein sequence ID" value="KAB8031960.1"/>
    <property type="molecule type" value="Genomic_DNA"/>
</dbReference>
<organism evidence="9 10">
    <name type="scientific">Fluviispira multicolorata</name>
    <dbReference type="NCBI Taxonomy" id="2654512"/>
    <lineage>
        <taxon>Bacteria</taxon>
        <taxon>Pseudomonadati</taxon>
        <taxon>Bdellovibrionota</taxon>
        <taxon>Oligoflexia</taxon>
        <taxon>Silvanigrellales</taxon>
        <taxon>Silvanigrellaceae</taxon>
        <taxon>Fluviispira</taxon>
    </lineage>
</organism>
<evidence type="ECO:0000256" key="2">
    <source>
        <dbReference type="ARBA" id="ARBA00022448"/>
    </source>
</evidence>
<feature type="domain" description="ABC transmembrane type-1" evidence="8">
    <location>
        <begin position="77"/>
        <end position="266"/>
    </location>
</feature>
<evidence type="ECO:0000256" key="3">
    <source>
        <dbReference type="ARBA" id="ARBA00022475"/>
    </source>
</evidence>
<dbReference type="InterPro" id="IPR000515">
    <property type="entry name" value="MetI-like"/>
</dbReference>
<accession>A0A833N799</accession>
<sequence>MFFIKHVLKLEQFWKTQMNRTKINLTSFLYPLLFLIFILLFWEFLIIYFKIPKYFLPSPSNVLNAFILNIKTFLIATLVTLSITFLAITLSIISGVLIAIGVFQYKILDKTISPYIVILQTTPIVSIIPLLIIWFKSNTFITLVICAWIACIFPIISNTLIGLKSTDKSLIKIFRIYGASQTFMLKKLYIPSALPYFLSGLKISGALALIGGISAEFIAGTGGRASGIAYILLMAGYNLETDKLFAALFIITVLGIFIYSLFNFISYLLLKQWHDSSTNF</sequence>
<evidence type="ECO:0000256" key="1">
    <source>
        <dbReference type="ARBA" id="ARBA00004651"/>
    </source>
</evidence>
<keyword evidence="10" id="KW-1185">Reference proteome</keyword>
<dbReference type="GO" id="GO:0005886">
    <property type="term" value="C:plasma membrane"/>
    <property type="evidence" value="ECO:0007669"/>
    <property type="project" value="UniProtKB-SubCell"/>
</dbReference>